<dbReference type="GO" id="GO:0003700">
    <property type="term" value="F:DNA-binding transcription factor activity"/>
    <property type="evidence" value="ECO:0007669"/>
    <property type="project" value="TreeGrafter"/>
</dbReference>
<dbReference type="PANTHER" id="PTHR24567:SF26">
    <property type="entry name" value="REGULATORY PROTEIN YEIL"/>
    <property type="match status" value="1"/>
</dbReference>
<accession>A0A971M4A6</accession>
<dbReference type="Proteomes" id="UP000777265">
    <property type="component" value="Unassembled WGS sequence"/>
</dbReference>
<sequence length="163" mass="18350">MKTYNPLKDIDSVIAILSRISVWGGFTSEQQAKIYNRLEVGTFKKGEYVFRKGDQPTHIYIVKSGKIDLLASDQDVSIRKDTVETGGSFGIASLMAMQPQMITAIATEDSEVMVLSRQALLGLRHEDIELFALLMMNVAREIARRLKSADDMLLQCVREHKNE</sequence>
<dbReference type="PANTHER" id="PTHR24567">
    <property type="entry name" value="CRP FAMILY TRANSCRIPTIONAL REGULATORY PROTEIN"/>
    <property type="match status" value="1"/>
</dbReference>
<dbReference type="Gene3D" id="2.60.120.10">
    <property type="entry name" value="Jelly Rolls"/>
    <property type="match status" value="1"/>
</dbReference>
<feature type="domain" description="Cyclic nucleotide-binding" evidence="1">
    <location>
        <begin position="22"/>
        <end position="120"/>
    </location>
</feature>
<dbReference type="Pfam" id="PF00027">
    <property type="entry name" value="cNMP_binding"/>
    <property type="match status" value="1"/>
</dbReference>
<dbReference type="PROSITE" id="PS50042">
    <property type="entry name" value="CNMP_BINDING_3"/>
    <property type="match status" value="1"/>
</dbReference>
<dbReference type="EMBL" id="JAAYEE010000097">
    <property type="protein sequence ID" value="NLW34974.1"/>
    <property type="molecule type" value="Genomic_DNA"/>
</dbReference>
<dbReference type="InterPro" id="IPR018490">
    <property type="entry name" value="cNMP-bd_dom_sf"/>
</dbReference>
<organism evidence="2 3">
    <name type="scientific">Syntrophorhabdus aromaticivorans</name>
    <dbReference type="NCBI Taxonomy" id="328301"/>
    <lineage>
        <taxon>Bacteria</taxon>
        <taxon>Pseudomonadati</taxon>
        <taxon>Thermodesulfobacteriota</taxon>
        <taxon>Syntrophorhabdia</taxon>
        <taxon>Syntrophorhabdales</taxon>
        <taxon>Syntrophorhabdaceae</taxon>
        <taxon>Syntrophorhabdus</taxon>
    </lineage>
</organism>
<evidence type="ECO:0000259" key="1">
    <source>
        <dbReference type="PROSITE" id="PS50042"/>
    </source>
</evidence>
<dbReference type="InterPro" id="IPR000595">
    <property type="entry name" value="cNMP-bd_dom"/>
</dbReference>
<protein>
    <submittedName>
        <fullName evidence="2">Cyclic nucleotide-binding domain-containing protein</fullName>
    </submittedName>
</protein>
<dbReference type="InterPro" id="IPR050397">
    <property type="entry name" value="Env_Response_Regulators"/>
</dbReference>
<dbReference type="GO" id="GO:0005829">
    <property type="term" value="C:cytosol"/>
    <property type="evidence" value="ECO:0007669"/>
    <property type="project" value="TreeGrafter"/>
</dbReference>
<reference evidence="2" key="1">
    <citation type="journal article" date="2020" name="Biotechnol. Biofuels">
        <title>New insights from the biogas microbiome by comprehensive genome-resolved metagenomics of nearly 1600 species originating from multiple anaerobic digesters.</title>
        <authorList>
            <person name="Campanaro S."/>
            <person name="Treu L."/>
            <person name="Rodriguez-R L.M."/>
            <person name="Kovalovszki A."/>
            <person name="Ziels R.M."/>
            <person name="Maus I."/>
            <person name="Zhu X."/>
            <person name="Kougias P.G."/>
            <person name="Basile A."/>
            <person name="Luo G."/>
            <person name="Schluter A."/>
            <person name="Konstantinidis K.T."/>
            <person name="Angelidaki I."/>
        </authorList>
    </citation>
    <scope>NUCLEOTIDE SEQUENCE</scope>
    <source>
        <strain evidence="2">AS06rmzACSIP_7</strain>
    </source>
</reference>
<evidence type="ECO:0000313" key="3">
    <source>
        <dbReference type="Proteomes" id="UP000777265"/>
    </source>
</evidence>
<dbReference type="InterPro" id="IPR014710">
    <property type="entry name" value="RmlC-like_jellyroll"/>
</dbReference>
<comment type="caution">
    <text evidence="2">The sequence shown here is derived from an EMBL/GenBank/DDBJ whole genome shotgun (WGS) entry which is preliminary data.</text>
</comment>
<reference evidence="2" key="2">
    <citation type="submission" date="2020-01" db="EMBL/GenBank/DDBJ databases">
        <authorList>
            <person name="Campanaro S."/>
        </authorList>
    </citation>
    <scope>NUCLEOTIDE SEQUENCE</scope>
    <source>
        <strain evidence="2">AS06rmzACSIP_7</strain>
    </source>
</reference>
<dbReference type="SMART" id="SM00100">
    <property type="entry name" value="cNMP"/>
    <property type="match status" value="1"/>
</dbReference>
<dbReference type="CDD" id="cd00038">
    <property type="entry name" value="CAP_ED"/>
    <property type="match status" value="1"/>
</dbReference>
<evidence type="ECO:0000313" key="2">
    <source>
        <dbReference type="EMBL" id="NLW34974.1"/>
    </source>
</evidence>
<name>A0A971M4A6_9BACT</name>
<gene>
    <name evidence="2" type="ORF">GXY80_05750</name>
</gene>
<dbReference type="SUPFAM" id="SSF51206">
    <property type="entry name" value="cAMP-binding domain-like"/>
    <property type="match status" value="1"/>
</dbReference>
<dbReference type="AlphaFoldDB" id="A0A971M4A6"/>
<proteinExistence type="predicted"/>